<gene>
    <name evidence="2" type="ORF">BQ8794_260023</name>
</gene>
<feature type="region of interest" description="Disordered" evidence="1">
    <location>
        <begin position="65"/>
        <end position="89"/>
    </location>
</feature>
<name>A0A1R3V8E5_9HYPH</name>
<dbReference type="RefSeq" id="WP_143744587.1">
    <property type="nucleotide sequence ID" value="NZ_FTPD01000019.1"/>
</dbReference>
<feature type="region of interest" description="Disordered" evidence="1">
    <location>
        <begin position="1"/>
        <end position="28"/>
    </location>
</feature>
<feature type="compositionally biased region" description="Low complexity" evidence="1">
    <location>
        <begin position="9"/>
        <end position="24"/>
    </location>
</feature>
<proteinExistence type="predicted"/>
<dbReference type="Proteomes" id="UP000188388">
    <property type="component" value="Unassembled WGS sequence"/>
</dbReference>
<evidence type="ECO:0000313" key="2">
    <source>
        <dbReference type="EMBL" id="SIT56167.1"/>
    </source>
</evidence>
<keyword evidence="3" id="KW-1185">Reference proteome</keyword>
<dbReference type="EMBL" id="FTPD01000019">
    <property type="protein sequence ID" value="SIT56167.1"/>
    <property type="molecule type" value="Genomic_DNA"/>
</dbReference>
<evidence type="ECO:0000313" key="3">
    <source>
        <dbReference type="Proteomes" id="UP000188388"/>
    </source>
</evidence>
<dbReference type="STRING" id="1631249.BQ8794_260023"/>
<evidence type="ECO:0000256" key="1">
    <source>
        <dbReference type="SAM" id="MobiDB-lite"/>
    </source>
</evidence>
<accession>A0A1R3V8E5</accession>
<protein>
    <submittedName>
        <fullName evidence="2">Uncharacterized protein</fullName>
    </submittedName>
</protein>
<organism evidence="2 3">
    <name type="scientific">Mesorhizobium prunaredense</name>
    <dbReference type="NCBI Taxonomy" id="1631249"/>
    <lineage>
        <taxon>Bacteria</taxon>
        <taxon>Pseudomonadati</taxon>
        <taxon>Pseudomonadota</taxon>
        <taxon>Alphaproteobacteria</taxon>
        <taxon>Hyphomicrobiales</taxon>
        <taxon>Phyllobacteriaceae</taxon>
        <taxon>Mesorhizobium</taxon>
    </lineage>
</organism>
<reference evidence="3" key="1">
    <citation type="submission" date="2017-01" db="EMBL/GenBank/DDBJ databases">
        <authorList>
            <person name="Brunel B."/>
        </authorList>
    </citation>
    <scope>NUCLEOTIDE SEQUENCE [LARGE SCALE GENOMIC DNA]</scope>
</reference>
<sequence length="89" mass="9511">MSDREIPTLGTSSLSPASSSRLVSFQASDSAQSEARVVLGQRMLGRALAVPFNYAELYRDPDAARRGEFDPDELLAKSTCASNGGEDES</sequence>
<dbReference type="AlphaFoldDB" id="A0A1R3V8E5"/>